<keyword evidence="3" id="KW-1185">Reference proteome</keyword>
<gene>
    <name evidence="2" type="ORF">OLC1_LOCUS11658</name>
</gene>
<protein>
    <submittedName>
        <fullName evidence="2">OLC1v1000523C1</fullName>
    </submittedName>
</protein>
<accession>A0AAV1D6L1</accession>
<reference evidence="2" key="1">
    <citation type="submission" date="2023-03" db="EMBL/GenBank/DDBJ databases">
        <authorList>
            <person name="Julca I."/>
        </authorList>
    </citation>
    <scope>NUCLEOTIDE SEQUENCE</scope>
</reference>
<dbReference type="AlphaFoldDB" id="A0AAV1D6L1"/>
<evidence type="ECO:0000313" key="2">
    <source>
        <dbReference type="EMBL" id="CAI9102282.1"/>
    </source>
</evidence>
<feature type="signal peptide" evidence="1">
    <location>
        <begin position="1"/>
        <end position="33"/>
    </location>
</feature>
<evidence type="ECO:0000313" key="3">
    <source>
        <dbReference type="Proteomes" id="UP001161247"/>
    </source>
</evidence>
<feature type="chain" id="PRO_5043337107" evidence="1">
    <location>
        <begin position="34"/>
        <end position="170"/>
    </location>
</feature>
<keyword evidence="1" id="KW-0732">Signal</keyword>
<dbReference type="EMBL" id="OX459121">
    <property type="protein sequence ID" value="CAI9102282.1"/>
    <property type="molecule type" value="Genomic_DNA"/>
</dbReference>
<proteinExistence type="predicted"/>
<sequence length="170" mass="17893">MLNARALIPIVFIGFLAIFSQLIVCATTPSAAATNVTVSPSPSPSILIGTSLGGTLSPDGDLPLNGRKMLSCQPRCLPLCFCRNKEPNHDHPQNVANISSQVSTSAATPEAAGFEVSSLSGGSGDGVLTGKEQTRNGRKMLACWPWCLPFCYCKKPQPTQNVTDTAPIPH</sequence>
<evidence type="ECO:0000256" key="1">
    <source>
        <dbReference type="SAM" id="SignalP"/>
    </source>
</evidence>
<organism evidence="2 3">
    <name type="scientific">Oldenlandia corymbosa var. corymbosa</name>
    <dbReference type="NCBI Taxonomy" id="529605"/>
    <lineage>
        <taxon>Eukaryota</taxon>
        <taxon>Viridiplantae</taxon>
        <taxon>Streptophyta</taxon>
        <taxon>Embryophyta</taxon>
        <taxon>Tracheophyta</taxon>
        <taxon>Spermatophyta</taxon>
        <taxon>Magnoliopsida</taxon>
        <taxon>eudicotyledons</taxon>
        <taxon>Gunneridae</taxon>
        <taxon>Pentapetalae</taxon>
        <taxon>asterids</taxon>
        <taxon>lamiids</taxon>
        <taxon>Gentianales</taxon>
        <taxon>Rubiaceae</taxon>
        <taxon>Rubioideae</taxon>
        <taxon>Spermacoceae</taxon>
        <taxon>Hedyotis-Oldenlandia complex</taxon>
        <taxon>Oldenlandia</taxon>
    </lineage>
</organism>
<name>A0AAV1D6L1_OLDCO</name>
<dbReference type="Proteomes" id="UP001161247">
    <property type="component" value="Chromosome 4"/>
</dbReference>